<dbReference type="EMBL" id="MLYV02000465">
    <property type="protein sequence ID" value="PSR93895.1"/>
    <property type="molecule type" value="Genomic_DNA"/>
</dbReference>
<reference evidence="1 2" key="1">
    <citation type="submission" date="2018-02" db="EMBL/GenBank/DDBJ databases">
        <title>Genome sequence of the basidiomycete white-rot fungus Phlebia centrifuga.</title>
        <authorList>
            <person name="Granchi Z."/>
            <person name="Peng M."/>
            <person name="de Vries R.P."/>
            <person name="Hilden K."/>
            <person name="Makela M.R."/>
            <person name="Grigoriev I."/>
            <person name="Riley R."/>
        </authorList>
    </citation>
    <scope>NUCLEOTIDE SEQUENCE [LARGE SCALE GENOMIC DNA]</scope>
    <source>
        <strain evidence="1 2">FBCC195</strain>
    </source>
</reference>
<protein>
    <submittedName>
        <fullName evidence="1">Uncharacterized protein</fullName>
    </submittedName>
</protein>
<comment type="caution">
    <text evidence="1">The sequence shown here is derived from an EMBL/GenBank/DDBJ whole genome shotgun (WGS) entry which is preliminary data.</text>
</comment>
<name>A0A2R6PN49_9APHY</name>
<sequence>MDTENAGPCEDELEASEMKVKKWLGELIEDSDSCEPEPAVVKHEVGTTTVATATGRLPPVLGTTAANANHFTPPGSTSTLVLPVLGKNQTKTRDSNMLLR</sequence>
<accession>A0A2R6PN49</accession>
<keyword evidence="2" id="KW-1185">Reference proteome</keyword>
<gene>
    <name evidence="1" type="ORF">PHLCEN_2v4588</name>
</gene>
<organism evidence="1 2">
    <name type="scientific">Hermanssonia centrifuga</name>
    <dbReference type="NCBI Taxonomy" id="98765"/>
    <lineage>
        <taxon>Eukaryota</taxon>
        <taxon>Fungi</taxon>
        <taxon>Dikarya</taxon>
        <taxon>Basidiomycota</taxon>
        <taxon>Agaricomycotina</taxon>
        <taxon>Agaricomycetes</taxon>
        <taxon>Polyporales</taxon>
        <taxon>Meruliaceae</taxon>
        <taxon>Hermanssonia</taxon>
    </lineage>
</organism>
<evidence type="ECO:0000313" key="1">
    <source>
        <dbReference type="EMBL" id="PSR93895.1"/>
    </source>
</evidence>
<proteinExistence type="predicted"/>
<dbReference type="Proteomes" id="UP000186601">
    <property type="component" value="Unassembled WGS sequence"/>
</dbReference>
<dbReference type="AlphaFoldDB" id="A0A2R6PN49"/>
<evidence type="ECO:0000313" key="2">
    <source>
        <dbReference type="Proteomes" id="UP000186601"/>
    </source>
</evidence>